<evidence type="ECO:0000313" key="3">
    <source>
        <dbReference type="Proteomes" id="UP000660047"/>
    </source>
</evidence>
<dbReference type="PROSITE" id="PS51257">
    <property type="entry name" value="PROKAR_LIPOPROTEIN"/>
    <property type="match status" value="1"/>
</dbReference>
<evidence type="ECO:0000256" key="1">
    <source>
        <dbReference type="SAM" id="SignalP"/>
    </source>
</evidence>
<keyword evidence="1" id="KW-0732">Signal</keyword>
<protein>
    <submittedName>
        <fullName evidence="2">Uncharacterized protein</fullName>
    </submittedName>
</protein>
<sequence>MRRFIKKQCIIMATLCMAVGVVGCGGSNSGNDAKSATQATVQENKDEAKTVYKELNDAVEKSTDVADGIITVWYYGIYDADDGEGNGEVFINDLCAKLGVDTQTFIDINNKNNFFEVRQGFDGLYRVRVDSFSNVVNCYIECRKNDGTYDDISKMLDDAKNSIKNIPESASYYSKLKEYYVEANSFYEFCLSPTGNYDDAGNKVEEFRSKCQGYESDLSFDLE</sequence>
<organism evidence="2 3">
    <name type="scientific">Coprococcus eutactus</name>
    <dbReference type="NCBI Taxonomy" id="33043"/>
    <lineage>
        <taxon>Bacteria</taxon>
        <taxon>Bacillati</taxon>
        <taxon>Bacillota</taxon>
        <taxon>Clostridia</taxon>
        <taxon>Lachnospirales</taxon>
        <taxon>Lachnospiraceae</taxon>
        <taxon>Coprococcus</taxon>
    </lineage>
</organism>
<name>A0AAI9K5L2_9FIRM</name>
<dbReference type="AlphaFoldDB" id="A0AAI9K5L2"/>
<dbReference type="Proteomes" id="UP000660047">
    <property type="component" value="Unassembled WGS sequence"/>
</dbReference>
<reference evidence="2" key="1">
    <citation type="submission" date="2020-06" db="EMBL/GenBank/DDBJ databases">
        <title>Characterization of fructooligosaccharide metabolism and fructooligosaccharide-degrading enzymes in human commensal butyrate producers.</title>
        <authorList>
            <person name="Tanno H."/>
            <person name="Fujii T."/>
            <person name="Hirano K."/>
            <person name="Maeno S."/>
            <person name="Tonozuka T."/>
            <person name="Sakamoto M."/>
            <person name="Ohkuma M."/>
            <person name="Tochio T."/>
            <person name="Endo A."/>
        </authorList>
    </citation>
    <scope>NUCLEOTIDE SEQUENCE</scope>
    <source>
        <strain evidence="2">JCM 31265</strain>
    </source>
</reference>
<comment type="caution">
    <text evidence="2">The sequence shown here is derived from an EMBL/GenBank/DDBJ whole genome shotgun (WGS) entry which is preliminary data.</text>
</comment>
<proteinExistence type="predicted"/>
<gene>
    <name evidence="2" type="ORF">COEU31_20230</name>
</gene>
<feature type="signal peptide" evidence="1">
    <location>
        <begin position="1"/>
        <end position="24"/>
    </location>
</feature>
<accession>A0AAI9K5L2</accession>
<feature type="chain" id="PRO_5042466913" evidence="1">
    <location>
        <begin position="25"/>
        <end position="223"/>
    </location>
</feature>
<dbReference type="EMBL" id="BLYL01000012">
    <property type="protein sequence ID" value="GFO94977.1"/>
    <property type="molecule type" value="Genomic_DNA"/>
</dbReference>
<dbReference type="RefSeq" id="WP_055222396.1">
    <property type="nucleotide sequence ID" value="NZ_BLYL01000012.1"/>
</dbReference>
<evidence type="ECO:0000313" key="2">
    <source>
        <dbReference type="EMBL" id="GFO94977.1"/>
    </source>
</evidence>